<keyword evidence="5" id="KW-0067">ATP-binding</keyword>
<dbReference type="Gene3D" id="3.40.50.300">
    <property type="entry name" value="P-loop containing nucleotide triphosphate hydrolases"/>
    <property type="match status" value="1"/>
</dbReference>
<dbReference type="AlphaFoldDB" id="A0A835I9K0"/>
<feature type="compositionally biased region" description="Polar residues" evidence="8">
    <location>
        <begin position="175"/>
        <end position="190"/>
    </location>
</feature>
<dbReference type="GO" id="GO:0016887">
    <property type="term" value="F:ATP hydrolysis activity"/>
    <property type="evidence" value="ECO:0007669"/>
    <property type="project" value="TreeGrafter"/>
</dbReference>
<feature type="compositionally biased region" description="Polar residues" evidence="8">
    <location>
        <begin position="82"/>
        <end position="99"/>
    </location>
</feature>
<proteinExistence type="predicted"/>
<evidence type="ECO:0000256" key="4">
    <source>
        <dbReference type="ARBA" id="ARBA00022741"/>
    </source>
</evidence>
<sequence>MVGTLSGLQDHLKLARDYANEGLYDTSIIFFDGAIAQINKHLSTLDDPLTRSKWMNCKKALTEEIEIVKQLDGERRALKESLGNNNNRRPTSPPITTKGSFVFQPLDEYPTSSNAPPIDDPDVWAPPNRDIGSRRPTRTNQMSIRKSPSDATWARGASSKAGSTTTTGRGAKTGNSSRSGSGVRASTASGTGRKGSGSAKSNSSKTDSGIGDAEEGKTKRLQYEGPDPELAAMLERDVLETSPGIRWDDVAGLTEAKRLLEEAVVLPLWMPEYFQVSHVHRSNGRLTIIISEITDK</sequence>
<evidence type="ECO:0000256" key="5">
    <source>
        <dbReference type="ARBA" id="ARBA00022840"/>
    </source>
</evidence>
<evidence type="ECO:0000259" key="9">
    <source>
        <dbReference type="Pfam" id="PF21126"/>
    </source>
</evidence>
<evidence type="ECO:0000256" key="1">
    <source>
        <dbReference type="ARBA" id="ARBA00004245"/>
    </source>
</evidence>
<dbReference type="GO" id="GO:0051013">
    <property type="term" value="P:microtubule severing"/>
    <property type="evidence" value="ECO:0007669"/>
    <property type="project" value="TreeGrafter"/>
</dbReference>
<dbReference type="InterPro" id="IPR050304">
    <property type="entry name" value="MT-severing_AAA_ATPase"/>
</dbReference>
<evidence type="ECO:0000256" key="3">
    <source>
        <dbReference type="ARBA" id="ARBA00022701"/>
    </source>
</evidence>
<dbReference type="PANTHER" id="PTHR23074">
    <property type="entry name" value="AAA DOMAIN-CONTAINING"/>
    <property type="match status" value="1"/>
</dbReference>
<dbReference type="EMBL" id="JADFTS010000003">
    <property type="protein sequence ID" value="KAF9612829.1"/>
    <property type="molecule type" value="Genomic_DNA"/>
</dbReference>
<comment type="subcellular location">
    <subcellularLocation>
        <location evidence="1">Cytoplasm</location>
        <location evidence="1">Cytoskeleton</location>
    </subcellularLocation>
</comment>
<dbReference type="GO" id="GO:0005524">
    <property type="term" value="F:ATP binding"/>
    <property type="evidence" value="ECO:0007669"/>
    <property type="project" value="UniProtKB-KW"/>
</dbReference>
<dbReference type="OrthoDB" id="1929347at2759"/>
<dbReference type="InterPro" id="IPR027417">
    <property type="entry name" value="P-loop_NTPase"/>
</dbReference>
<evidence type="ECO:0000256" key="8">
    <source>
        <dbReference type="SAM" id="MobiDB-lite"/>
    </source>
</evidence>
<evidence type="ECO:0000256" key="2">
    <source>
        <dbReference type="ARBA" id="ARBA00022490"/>
    </source>
</evidence>
<gene>
    <name evidence="10" type="ORF">IFM89_004239</name>
</gene>
<evidence type="ECO:0000256" key="6">
    <source>
        <dbReference type="ARBA" id="ARBA00023212"/>
    </source>
</evidence>
<evidence type="ECO:0000313" key="10">
    <source>
        <dbReference type="EMBL" id="KAF9612829.1"/>
    </source>
</evidence>
<keyword evidence="3" id="KW-0493">Microtubule</keyword>
<keyword evidence="2" id="KW-0963">Cytoplasm</keyword>
<accession>A0A835I9K0</accession>
<organism evidence="10 11">
    <name type="scientific">Coptis chinensis</name>
    <dbReference type="NCBI Taxonomy" id="261450"/>
    <lineage>
        <taxon>Eukaryota</taxon>
        <taxon>Viridiplantae</taxon>
        <taxon>Streptophyta</taxon>
        <taxon>Embryophyta</taxon>
        <taxon>Tracheophyta</taxon>
        <taxon>Spermatophyta</taxon>
        <taxon>Magnoliopsida</taxon>
        <taxon>Ranunculales</taxon>
        <taxon>Ranunculaceae</taxon>
        <taxon>Coptidoideae</taxon>
        <taxon>Coptis</taxon>
    </lineage>
</organism>
<evidence type="ECO:0000256" key="7">
    <source>
        <dbReference type="ARBA" id="ARBA00023235"/>
    </source>
</evidence>
<name>A0A835I9K0_9MAGN</name>
<feature type="compositionally biased region" description="Polar residues" evidence="8">
    <location>
        <begin position="138"/>
        <end position="150"/>
    </location>
</feature>
<dbReference type="Proteomes" id="UP000631114">
    <property type="component" value="Unassembled WGS sequence"/>
</dbReference>
<protein>
    <recommendedName>
        <fullName evidence="9">Katanin p60 ATPase-containing subunit A1 MIT domain-containing protein</fullName>
    </recommendedName>
</protein>
<feature type="compositionally biased region" description="Low complexity" evidence="8">
    <location>
        <begin position="196"/>
        <end position="209"/>
    </location>
</feature>
<feature type="domain" description="Katanin p60 ATPase-containing subunit A1 MIT" evidence="9">
    <location>
        <begin position="10"/>
        <end position="70"/>
    </location>
</feature>
<dbReference type="FunFam" id="1.20.58.80:FF:000003">
    <property type="entry name" value="Katanin p60 ATPase-containing subunit A1"/>
    <property type="match status" value="1"/>
</dbReference>
<keyword evidence="7" id="KW-0413">Isomerase</keyword>
<dbReference type="GO" id="GO:0005874">
    <property type="term" value="C:microtubule"/>
    <property type="evidence" value="ECO:0007669"/>
    <property type="project" value="UniProtKB-KW"/>
</dbReference>
<keyword evidence="6" id="KW-0206">Cytoskeleton</keyword>
<feature type="compositionally biased region" description="Low complexity" evidence="8">
    <location>
        <begin position="154"/>
        <end position="174"/>
    </location>
</feature>
<comment type="caution">
    <text evidence="10">The sequence shown here is derived from an EMBL/GenBank/DDBJ whole genome shotgun (WGS) entry which is preliminary data.</text>
</comment>
<feature type="region of interest" description="Disordered" evidence="8">
    <location>
        <begin position="79"/>
        <end position="225"/>
    </location>
</feature>
<evidence type="ECO:0000313" key="11">
    <source>
        <dbReference type="Proteomes" id="UP000631114"/>
    </source>
</evidence>
<dbReference type="InterPro" id="IPR048611">
    <property type="entry name" value="KATNA1_MIT"/>
</dbReference>
<dbReference type="CDD" id="cd21748">
    <property type="entry name" value="Kp60-NTD"/>
    <property type="match status" value="1"/>
</dbReference>
<keyword evidence="11" id="KW-1185">Reference proteome</keyword>
<dbReference type="PANTHER" id="PTHR23074:SF19">
    <property type="entry name" value="KATANIN P60 ATPASE-CONTAINING SUBUNIT A1"/>
    <property type="match status" value="1"/>
</dbReference>
<dbReference type="Gene3D" id="1.20.58.80">
    <property type="entry name" value="Phosphotransferase system, lactose/cellobiose-type IIA subunit"/>
    <property type="match status" value="1"/>
</dbReference>
<dbReference type="Pfam" id="PF21126">
    <property type="entry name" value="KATNA1_MIT"/>
    <property type="match status" value="1"/>
</dbReference>
<dbReference type="GO" id="GO:0016853">
    <property type="term" value="F:isomerase activity"/>
    <property type="evidence" value="ECO:0007669"/>
    <property type="project" value="UniProtKB-KW"/>
</dbReference>
<reference evidence="10 11" key="1">
    <citation type="submission" date="2020-10" db="EMBL/GenBank/DDBJ databases">
        <title>The Coptis chinensis genome and diversification of protoberbering-type alkaloids.</title>
        <authorList>
            <person name="Wang B."/>
            <person name="Shu S."/>
            <person name="Song C."/>
            <person name="Liu Y."/>
        </authorList>
    </citation>
    <scope>NUCLEOTIDE SEQUENCE [LARGE SCALE GENOMIC DNA]</scope>
    <source>
        <strain evidence="10">HL-2020</strain>
        <tissue evidence="10">Leaf</tissue>
    </source>
</reference>
<keyword evidence="4" id="KW-0547">Nucleotide-binding</keyword>